<keyword evidence="4" id="KW-0539">Nucleus</keyword>
<dbReference type="PROSITE" id="PS00388">
    <property type="entry name" value="PROTEASOME_ALPHA_1"/>
    <property type="match status" value="1"/>
</dbReference>
<sequence>MSRYDGAITVFSPDGHLFQVEYAMEAVRKGTLAVGVRGGDCVVLGVEKKSIAKLQDPRTMRKIQMIDDHVCVAFAGLTADARILINKARLEAQSHRLTLEDSASVEYITRYVGGVQQKYTQSGGVRPFGLSTLICGFSPEGAPQLFHTDPSGTYSEWKANATGRNAKAVREWLEKHYEETEGEATAKLCLRALLELVEPSSKNIEIAVVGKDGVATMSEEDVDALIKKVEEEKEAADREKKEKARRQAEEALAAAGEN</sequence>
<reference evidence="7" key="1">
    <citation type="submission" date="2021-01" db="EMBL/GenBank/DDBJ databases">
        <authorList>
            <person name="Corre E."/>
            <person name="Pelletier E."/>
            <person name="Niang G."/>
            <person name="Scheremetjew M."/>
            <person name="Finn R."/>
            <person name="Kale V."/>
            <person name="Holt S."/>
            <person name="Cochrane G."/>
            <person name="Meng A."/>
            <person name="Brown T."/>
            <person name="Cohen L."/>
        </authorList>
    </citation>
    <scope>NUCLEOTIDE SEQUENCE</scope>
    <source>
        <strain evidence="7">CCAC1681</strain>
    </source>
</reference>
<evidence type="ECO:0000256" key="5">
    <source>
        <dbReference type="SAM" id="MobiDB-lite"/>
    </source>
</evidence>
<comment type="subunit">
    <text evidence="4">The 20S proteasome core is composed of 28 subunits that are arranged in four stacked rings, resulting in a barrel-shaped structure. The two end rings are each formed by seven alpha subunits, and the two central rings are each formed by seven beta subunits.</text>
</comment>
<feature type="domain" description="Proteasome alpha-type subunits" evidence="6">
    <location>
        <begin position="4"/>
        <end position="26"/>
    </location>
</feature>
<dbReference type="InterPro" id="IPR029055">
    <property type="entry name" value="Ntn_hydrolases_N"/>
</dbReference>
<dbReference type="GO" id="GO:0005737">
    <property type="term" value="C:cytoplasm"/>
    <property type="evidence" value="ECO:0007669"/>
    <property type="project" value="UniProtKB-SubCell"/>
</dbReference>
<organism evidence="7">
    <name type="scientific">Micromonas pusilla</name>
    <name type="common">Picoplanktonic green alga</name>
    <name type="synonym">Chromulina pusilla</name>
    <dbReference type="NCBI Taxonomy" id="38833"/>
    <lineage>
        <taxon>Eukaryota</taxon>
        <taxon>Viridiplantae</taxon>
        <taxon>Chlorophyta</taxon>
        <taxon>Mamiellophyceae</taxon>
        <taxon>Mamiellales</taxon>
        <taxon>Mamiellaceae</taxon>
        <taxon>Micromonas</taxon>
    </lineage>
</organism>
<dbReference type="PROSITE" id="PS51475">
    <property type="entry name" value="PROTEASOME_ALPHA_2"/>
    <property type="match status" value="1"/>
</dbReference>
<evidence type="ECO:0000259" key="6">
    <source>
        <dbReference type="PROSITE" id="PS00388"/>
    </source>
</evidence>
<comment type="subcellular location">
    <subcellularLocation>
        <location evidence="4">Cytoplasm</location>
    </subcellularLocation>
    <subcellularLocation>
        <location evidence="4">Nucleus</location>
    </subcellularLocation>
</comment>
<accession>A0A7S0CY35</accession>
<dbReference type="FunFam" id="3.60.20.10:FF:000004">
    <property type="entry name" value="Proteasome subunit alpha type-4"/>
    <property type="match status" value="1"/>
</dbReference>
<dbReference type="GO" id="GO:0019773">
    <property type="term" value="C:proteasome core complex, alpha-subunit complex"/>
    <property type="evidence" value="ECO:0007669"/>
    <property type="project" value="UniProtKB-UniRule"/>
</dbReference>
<dbReference type="GO" id="GO:0005634">
    <property type="term" value="C:nucleus"/>
    <property type="evidence" value="ECO:0007669"/>
    <property type="project" value="UniProtKB-SubCell"/>
</dbReference>
<evidence type="ECO:0000256" key="1">
    <source>
        <dbReference type="ARBA" id="ARBA00022490"/>
    </source>
</evidence>
<dbReference type="InterPro" id="IPR001353">
    <property type="entry name" value="Proteasome_sua/b"/>
</dbReference>
<keyword evidence="1 4" id="KW-0963">Cytoplasm</keyword>
<dbReference type="PANTHER" id="PTHR11599">
    <property type="entry name" value="PROTEASOME SUBUNIT ALPHA/BETA"/>
    <property type="match status" value="1"/>
</dbReference>
<dbReference type="GO" id="GO:0006511">
    <property type="term" value="P:ubiquitin-dependent protein catabolic process"/>
    <property type="evidence" value="ECO:0007669"/>
    <property type="project" value="InterPro"/>
</dbReference>
<dbReference type="Pfam" id="PF10584">
    <property type="entry name" value="Proteasome_A_N"/>
    <property type="match status" value="1"/>
</dbReference>
<dbReference type="EMBL" id="HBEN01005417">
    <property type="protein sequence ID" value="CAD8436980.1"/>
    <property type="molecule type" value="Transcribed_RNA"/>
</dbReference>
<dbReference type="Pfam" id="PF00227">
    <property type="entry name" value="Proteasome"/>
    <property type="match status" value="1"/>
</dbReference>
<dbReference type="Gene3D" id="3.60.20.10">
    <property type="entry name" value="Glutamine Phosphoribosylpyrophosphate, subunit 1, domain 1"/>
    <property type="match status" value="1"/>
</dbReference>
<proteinExistence type="inferred from homology"/>
<protein>
    <recommendedName>
        <fullName evidence="4">Proteasome subunit alpha type</fullName>
    </recommendedName>
</protein>
<dbReference type="SMART" id="SM00948">
    <property type="entry name" value="Proteasome_A_N"/>
    <property type="match status" value="1"/>
</dbReference>
<feature type="region of interest" description="Disordered" evidence="5">
    <location>
        <begin position="232"/>
        <end position="258"/>
    </location>
</feature>
<dbReference type="CDD" id="cd03755">
    <property type="entry name" value="proteasome_alpha_type_7"/>
    <property type="match status" value="1"/>
</dbReference>
<evidence type="ECO:0000313" key="7">
    <source>
        <dbReference type="EMBL" id="CAD8436980.1"/>
    </source>
</evidence>
<evidence type="ECO:0000256" key="4">
    <source>
        <dbReference type="RuleBase" id="RU000551"/>
    </source>
</evidence>
<feature type="compositionally biased region" description="Basic and acidic residues" evidence="5">
    <location>
        <begin position="232"/>
        <end position="249"/>
    </location>
</feature>
<keyword evidence="2 3" id="KW-0647">Proteasome</keyword>
<comment type="similarity">
    <text evidence="3 4">Belongs to the peptidase T1A family.</text>
</comment>
<dbReference type="InterPro" id="IPR000426">
    <property type="entry name" value="Proteasome_asu_N"/>
</dbReference>
<dbReference type="InterPro" id="IPR050115">
    <property type="entry name" value="Proteasome_alpha"/>
</dbReference>
<dbReference type="AlphaFoldDB" id="A0A7S0CY35"/>
<dbReference type="NCBIfam" id="NF003075">
    <property type="entry name" value="PRK03996.1"/>
    <property type="match status" value="1"/>
</dbReference>
<evidence type="ECO:0000256" key="2">
    <source>
        <dbReference type="ARBA" id="ARBA00022942"/>
    </source>
</evidence>
<evidence type="ECO:0000256" key="3">
    <source>
        <dbReference type="PROSITE-ProRule" id="PRU00808"/>
    </source>
</evidence>
<gene>
    <name evidence="7" type="ORF">MSP1401_LOCUS4430</name>
</gene>
<comment type="function">
    <text evidence="4">The proteasome is a multicatalytic proteinase complex which is characterized by its ability to cleave peptides with Arg, Phe, Tyr, Leu, and Glu adjacent to the leaving group at neutral or slightly basic pH.</text>
</comment>
<dbReference type="InterPro" id="IPR023332">
    <property type="entry name" value="Proteasome_alpha-type"/>
</dbReference>
<name>A0A7S0CY35_MICPS</name>
<dbReference type="SUPFAM" id="SSF56235">
    <property type="entry name" value="N-terminal nucleophile aminohydrolases (Ntn hydrolases)"/>
    <property type="match status" value="1"/>
</dbReference>